<feature type="region of interest" description="Disordered" evidence="2">
    <location>
        <begin position="2420"/>
        <end position="2472"/>
    </location>
</feature>
<evidence type="ECO:0000256" key="1">
    <source>
        <dbReference type="PROSITE-ProRule" id="PRU00235"/>
    </source>
</evidence>
<feature type="compositionally biased region" description="Basic and acidic residues" evidence="2">
    <location>
        <begin position="665"/>
        <end position="678"/>
    </location>
</feature>
<evidence type="ECO:0000313" key="5">
    <source>
        <dbReference type="Proteomes" id="UP000054561"/>
    </source>
</evidence>
<feature type="compositionally biased region" description="Basic and acidic residues" evidence="2">
    <location>
        <begin position="505"/>
        <end position="524"/>
    </location>
</feature>
<feature type="transmembrane region" description="Helical" evidence="3">
    <location>
        <begin position="1310"/>
        <end position="1336"/>
    </location>
</feature>
<keyword evidence="3" id="KW-0472">Membrane</keyword>
<evidence type="ECO:0000256" key="2">
    <source>
        <dbReference type="SAM" id="MobiDB-lite"/>
    </source>
</evidence>
<sequence length="4175" mass="492267">MGNCKSYSANFKAYKNNTNELYENLICHFVKEDNLSFCQKAFVIYEFLKRKPESKDECVYYVAQCANRKKVKNALVYLSEEYNIDILNFLLKLFKKMNNEYYNNKSNFYFSSYYNYFLRDESKFANFYEQMSIIQNIYNFVRLKYILENVCLHVYFEDVDNSSEFYPVNDNIVKKTFHTNETVKEKSIELFHLNKKLLGNLSTERKKMIYLIKKSFINIEDFCRNHLNCNAFDDFKMANVMCFYILNNNYKIKSILYNIFTILFFINKFVSLYGSQKGDGENEQAEGKKHFDDKVKYSLEHRNVYATYLFVCLCLSFDKKIEEDAIFNANINVNQKDVTFVKYVNEFLDICTYSQKKLNKFFLQESKEKKIYNCTMRAIKNAYMNNNLVNSHYIWRRRYIKSVLNVGNSNYFIKNNMIVFCFILFESSRTALSRTSSKKGSIDHQGNKSFFEMNNRLFRKGNHAYEEKVTLRRKLWRKVVRTIKFRHSNKNSHYYNTNGEDNENDNEHNNYNDKDNQSDDKSEAKTTQSLNSELKRTDHVEFDLNNIALFRVDLYKLNLENKDKFEENVQNYVKLYTIERSNNNQEYYVSKKIESQADHELVQTMKENMVHIINVLKTMKNKEIGYIYPASYYDESYGKMKKEKKTFPNGSETRVESNDNSNRSKSTDKTFKKERGEDTNLLNKNYNHFGSPNYMNEENSTKHLNESEEGKKGPFGFTTQNELKKPFFIGIHDAFVPFEMDKLILKVTNLNCAQEEVIKKENKLYDQVVSHARGITKGYDEYGGEGSGKESEELCQNKQEVLHEGDKSKEDKSLTPSEELTNDKGVEPILKRYSFADNARHIQMALNKLSRTMRKNGDVETSRDSPNGDFSPLHEATRTDNNVKDAKCNNHLEKQNRGEINRKKEQVQKGDGDDEEEEENEEGHHHLRNPPIDVPNDEEEIYQNDTPDSFKIFVQHKPIGEISPFVNQKCINIHFDMFKIHDGRKKLLLSTYVSTEKAVSYKITLNRNEPFEYMMDMLFLHLNYNRLYFVYIPKKYICSNSCSSGSNAKNNPFLNFMCCSCDIVLENLFITPGESLKNFPIDMHVPSYFERTHFVEVILLLLVDMVKTYSKIKKLQCHFDTKCKEFIKSFYHYIAKIKKRNSIFCKEKKMNILAITSGFLKKTSVKNSDQDSVFSNDLNFSSIMRRSIFNERYGTGKESSNVEAKLQIMNVSSTLHSEPCTSNANVGNDATNGRADNTSVSGCNNFGIAIAEEGASTLNSCNLEGGYKYKNIYIKIIDQKLYEFISDYMNYIRENNSYYYLSPYFFVYKFRGLCFLCIPVCNNFYLIFHLFFFHLFKCSDFFNYKISFSRGTNEEEPSKGNYIQHSNNNFLYINNIIRILNVHKNNKTYMKYISLMKEPHNISNSICHYYKWKKNKIIIDIRNSFSSPYFIRTKSFISFIESTNLHINLKKLYLNKDYMFSLNLDKKNKPPNECYSNANDIIFMFNHYFNIYTYFYGEKNNNPSKELFQHNRYIIIPYFKDVYIRRDNIHIYLKMLEEEHTKDTFSDKTCLDEDERSSGDMYDKVQGTDKDLTKEEEEKKAYKYAFIYNLYENYGDIFINYFYLVLNKLILEIVNEIKLNNFLSIRNLLQLLNKYEVNFDTFFWVVYDNYVNIYKKYCAHAELVKFFNNNRNETIDFDYLKKIKYNYCNKKKFYVKRILLFSVCLLLAFICKRILEFFVTNLNCPYESVFSGICHFFFSSSKQREPNDNLHLNLLKSIYFNLFLSLSFVLQYIPLNVQYLNLFKIIRKVKKYKIILAFCLNYICGVNLPFYIFHELQHMPQNLLNDFFSLNKGEDRTNWSCSHIELSNTKNANEYKDKTCCVQKANLKVSENEHIEWIDENGDYNIPDDSLPLCKNKKMKKKILKRYRYKAEKKKKRNLVHLMIKMHFNANPRTFTFHDFTQASDNILTYFSNRNIQHLKQGRSAHGDLFALIYAHFVNFLFSFCQRGNFGLSELQSGTSVNYSNGDMGDTKMVDTSELLNDVHKKASAFCENSNEYLKEPGMALHSCNNMLSLRVNFPFLGVHRFMEENIFHVLLNIIETHYSHLLIILPIFMKDSFNLLTYDLKVYLINIFFYIFIRTDKYRICDMNNKKRQFTKVGKNGPVKPKQNDTFRVCRRNDMSGETSAKDFFLNNALDYSTRNYLEIIRTEGRYALSDNPNIDEYEYGCRNEAETGNDETEYETENKRDTENEAETQTETDTDLDGVNKCAKEHAIFEREDSMGNMKEKIKMILLENDYNVYLIEFFFKIVLRIIPFFKQMNNNKHPSSAKSSIIYNVKIILSFFRSFQNVILSMRNNFHIFIYYFFIKGYISLMLMNTHRALKCFKKVFVLIVFFFGNPINSINSHPFLVYVTYILYVLTLLSKLNVVNFHEQVTQEENKIITDDTHEKRSTDQSDSMNNEEHAGSHPREKKELVEDNEERGGKNMSLKEDNAPPSNAWLKQKYEIWMYLEIIRTIKRNYVKFNNNIYLVPLNYLFINMKKLFNKYLDELKRVHKIQKTDDKDKMDKNFKRKKASLPKKEKLEDNSVLKEINLNDKLEDKSFLININNSFVSLYPTVQNVRVPKVYRKGGEMDKSFPSTADFVKRTNVSEQKASADEKSRGKKEVQHVDEPKDVKRDHKGGEQRMEAKMAPNVEQTVEEQPNVRQKKEKKNTHMNMNASDWPRDGLPAQKEETVKDKCAKSVYARVDKKDTSNLLLYNLIYINKMNRKLNKCKFVSFNFKYDHYKKVISDYSKYYKIILDTFKRKLCESYYAYTFGNNENGSLAIGTPSYLKLSPTIGSMGYDKNKKSVKKGTDFWFTNNLQLIPIKVKKMCMNEGMISIIDKKHNLYIGGNNTFFETRNKLNFKDNNMKLKNMEKRKLRNNPIGSNEKIEIDKFFTNLRLKKMKKQEQNFLDYNSSSGDSDILLFGNSSGYNEITNFLKPMFHCEKLIDCYKSVDHKDKSLCNCTVCCAPLNVKSDNFSSCESDVCSSFDSEDSDMTYIKVSDVDEINKNMNINMLLNRHTDKSFFVKKRNYYLKKMSIDNFNIFNSILYSSSYANQYLAYVLPDHKSSTKLMKKIFRQISNEYYGERVSNNLKHDPNETVDGEKRNYDDYKYSKKYMKGQKKKNARGNCKKSATSTKGKSETILLDSNLNHNKFIYNFIHDIKTRVKFIDIYNGADFVISINNFGHVYSWGNNKYGCLGTGDKINRYAPTLINPGHFFLYDFEKLQIHTNYKTEIKIKGSEKINSRCSENILYNSLILETIKKNIYNKNKSSQSALKESSVKCNDCDAKLVNSGNLLNGNKYKDEDFFTLKTNNIYTSENMFNFENLEVKNVVISVHKIYVPISSIFCGNNHVCAYSNGSIFMWGEQKLGQTSVPFENIYFDSFNKSEFSDSDSNNNYKQKKKEKKENSKNKMSELLSSSVSSSTTESYYFNMIDKKKIENIKNKFNKGKLSFCKKKFSSNVENPIQNSFNITNNEILLNDRKLKLHSNLNSMNNIKRKKMNNNLVLVPIQVCIFNLSYRVKKNENSANNKITSMDSIEANDTCSVQNLINLHCNLHQLENDDDNDNNRNVNKSSQKKVEPQNSNLKRKNSYIRIFDYLETFIKAEVVNIYMSLFRNDINIYTNIPNNININPYIYGMKFYDYNFYDEKYMNVQDYYSETHNRKECTHNSNKKFNVSNENYCKNERVDLYKKGNDEEGTNKKDYGNSLNSQKKIDILNVDDPNKFVKLMKENEIINPQIYEYIEKEETVCINIKLIIFLFLFVKKKYMTIFLNSILMVSNVSCGEANTVITCFKKSIYDKYYQYIMKNITCSENYKHMESEKMKSKMSKNFPECYLSSGSELSDFIYRNDIYDIKNYTSTIVNWGDKSFDEFKLMDSTYSCSDTSRLYRMIEEMLAHYMCIYVCGRDTNNNLCINNINQSVYTFTRISNNFFYYNFNNFLFLYKYNYYLYYIHKNNVHISHNNDTTHIQNNPLTTFKNRFNTFGNKENNTNITNSKAEGISPNQFIIIKKIVCSNIVTCVLDIHNNIYMAGDLKYYFPNYFQHMAYGSSPFININLNNTKTIKNISINENNIFLIYDDNSLKILGYNDYIDFFKYNHPVFFTNKHNQKHPYNMLTIQNSDFLVKQVHAGNNSAVFVMKKKRGKKFPKKSIKHFN</sequence>
<feature type="transmembrane region" description="Helical" evidence="3">
    <location>
        <begin position="1794"/>
        <end position="1813"/>
    </location>
</feature>
<dbReference type="SUPFAM" id="SSF50985">
    <property type="entry name" value="RCC1/BLIP-II"/>
    <property type="match status" value="3"/>
</dbReference>
<feature type="compositionally biased region" description="Polar residues" evidence="2">
    <location>
        <begin position="648"/>
        <end position="664"/>
    </location>
</feature>
<dbReference type="RefSeq" id="XP_012337858.1">
    <property type="nucleotide sequence ID" value="XM_012482435.1"/>
</dbReference>
<dbReference type="EMBL" id="KQ001721">
    <property type="protein sequence ID" value="KJP85522.1"/>
    <property type="molecule type" value="Genomic_DNA"/>
</dbReference>
<feature type="transmembrane region" description="Helical" evidence="3">
    <location>
        <begin position="2277"/>
        <end position="2296"/>
    </location>
</feature>
<feature type="transmembrane region" description="Helical" evidence="3">
    <location>
        <begin position="1698"/>
        <end position="1715"/>
    </location>
</feature>
<dbReference type="Proteomes" id="UP000054561">
    <property type="component" value="Unassembled WGS sequence"/>
</dbReference>
<gene>
    <name evidence="4" type="ORF">AK88_04831</name>
</gene>
<dbReference type="OMA" id="EANTVIT"/>
<dbReference type="Gene3D" id="2.130.10.30">
    <property type="entry name" value="Regulator of chromosome condensation 1/beta-lactamase-inhibitor protein II"/>
    <property type="match status" value="2"/>
</dbReference>
<dbReference type="VEuPathDB" id="PlasmoDB:AK88_04831"/>
<feature type="transmembrane region" description="Helical" evidence="3">
    <location>
        <begin position="2100"/>
        <end position="2118"/>
    </location>
</feature>
<feature type="repeat" description="RCC1" evidence="1">
    <location>
        <begin position="3206"/>
        <end position="3233"/>
    </location>
</feature>
<dbReference type="PROSITE" id="PS50012">
    <property type="entry name" value="RCC1_3"/>
    <property type="match status" value="1"/>
</dbReference>
<keyword evidence="3" id="KW-1133">Transmembrane helix</keyword>
<dbReference type="GeneID" id="24270145"/>
<organism evidence="4 5">
    <name type="scientific">Plasmodium fragile</name>
    <dbReference type="NCBI Taxonomy" id="5857"/>
    <lineage>
        <taxon>Eukaryota</taxon>
        <taxon>Sar</taxon>
        <taxon>Alveolata</taxon>
        <taxon>Apicomplexa</taxon>
        <taxon>Aconoidasida</taxon>
        <taxon>Haemosporida</taxon>
        <taxon>Plasmodiidae</taxon>
        <taxon>Plasmodium</taxon>
        <taxon>Plasmodium (Plasmodium)</taxon>
    </lineage>
</organism>
<evidence type="ECO:0000256" key="3">
    <source>
        <dbReference type="SAM" id="Phobius"/>
    </source>
</evidence>
<feature type="region of interest" description="Disordered" evidence="2">
    <location>
        <begin position="2623"/>
        <end position="2705"/>
    </location>
</feature>
<feature type="compositionally biased region" description="Basic and acidic residues" evidence="2">
    <location>
        <begin position="2420"/>
        <end position="2432"/>
    </location>
</feature>
<name>A0A0D9QFB2_PLAFR</name>
<evidence type="ECO:0000313" key="4">
    <source>
        <dbReference type="EMBL" id="KJP85522.1"/>
    </source>
</evidence>
<feature type="compositionally biased region" description="Basic and acidic residues" evidence="2">
    <location>
        <begin position="2439"/>
        <end position="2471"/>
    </location>
</feature>
<feature type="compositionally biased region" description="Basic and acidic residues" evidence="2">
    <location>
        <begin position="699"/>
        <end position="712"/>
    </location>
</feature>
<dbReference type="OrthoDB" id="5370059at2759"/>
<feature type="compositionally biased region" description="Polar residues" evidence="2">
    <location>
        <begin position="680"/>
        <end position="698"/>
    </location>
</feature>
<feature type="transmembrane region" description="Helical" evidence="3">
    <location>
        <begin position="2337"/>
        <end position="2355"/>
    </location>
</feature>
<feature type="compositionally biased region" description="Polar residues" evidence="2">
    <location>
        <begin position="2672"/>
        <end position="2682"/>
    </location>
</feature>
<feature type="region of interest" description="Disordered" evidence="2">
    <location>
        <begin position="853"/>
        <end position="940"/>
    </location>
</feature>
<feature type="compositionally biased region" description="Basic and acidic residues" evidence="2">
    <location>
        <begin position="875"/>
        <end position="911"/>
    </location>
</feature>
<keyword evidence="5" id="KW-1185">Reference proteome</keyword>
<feature type="compositionally biased region" description="Acidic residues" evidence="2">
    <location>
        <begin position="912"/>
        <end position="921"/>
    </location>
</feature>
<dbReference type="Pfam" id="PF00415">
    <property type="entry name" value="RCC1"/>
    <property type="match status" value="1"/>
</dbReference>
<feature type="compositionally biased region" description="Acidic residues" evidence="2">
    <location>
        <begin position="2230"/>
        <end position="2240"/>
    </location>
</feature>
<feature type="region of interest" description="Disordered" evidence="2">
    <location>
        <begin position="2211"/>
        <end position="2240"/>
    </location>
</feature>
<keyword evidence="3" id="KW-0812">Transmembrane</keyword>
<feature type="transmembrane region" description="Helical" evidence="3">
    <location>
        <begin position="2367"/>
        <end position="2396"/>
    </location>
</feature>
<accession>A0A0D9QFB2</accession>
<feature type="transmembrane region" description="Helical" evidence="3">
    <location>
        <begin position="1758"/>
        <end position="1782"/>
    </location>
</feature>
<proteinExistence type="predicted"/>
<protein>
    <submittedName>
        <fullName evidence="4">Uncharacterized protein</fullName>
    </submittedName>
</protein>
<feature type="region of interest" description="Disordered" evidence="2">
    <location>
        <begin position="802"/>
        <end position="825"/>
    </location>
</feature>
<feature type="region of interest" description="Disordered" evidence="2">
    <location>
        <begin position="3582"/>
        <end position="3605"/>
    </location>
</feature>
<feature type="compositionally biased region" description="Basic and acidic residues" evidence="2">
    <location>
        <begin position="802"/>
        <end position="813"/>
    </location>
</feature>
<dbReference type="InterPro" id="IPR009091">
    <property type="entry name" value="RCC1/BLIP-II"/>
</dbReference>
<feature type="region of interest" description="Disordered" evidence="2">
    <location>
        <begin position="644"/>
        <end position="713"/>
    </location>
</feature>
<feature type="compositionally biased region" description="Basic and acidic residues" evidence="2">
    <location>
        <begin position="2632"/>
        <end position="2666"/>
    </location>
</feature>
<reference evidence="4 5" key="1">
    <citation type="submission" date="2014-03" db="EMBL/GenBank/DDBJ databases">
        <title>The Genome Sequence of Plasmodium fragile nilgiri.</title>
        <authorList>
            <consortium name="The Broad Institute Genomics Platform"/>
            <consortium name="The Broad Institute Genome Sequencing Center for Infectious Disease"/>
            <person name="Neafsey D."/>
            <person name="Duraisingh M."/>
            <person name="Young S.K."/>
            <person name="Zeng Q."/>
            <person name="Gargeya S."/>
            <person name="Abouelleil A."/>
            <person name="Alvarado L."/>
            <person name="Chapman S.B."/>
            <person name="Gainer-Dewar J."/>
            <person name="Goldberg J."/>
            <person name="Griggs A."/>
            <person name="Gujja S."/>
            <person name="Hansen M."/>
            <person name="Howarth C."/>
            <person name="Imamovic A."/>
            <person name="Larimer J."/>
            <person name="Pearson M."/>
            <person name="Poon T.W."/>
            <person name="Priest M."/>
            <person name="Roberts A."/>
            <person name="Saif S."/>
            <person name="Shea T."/>
            <person name="Sykes S."/>
            <person name="Wortman J."/>
            <person name="Nusbaum C."/>
            <person name="Birren B."/>
        </authorList>
    </citation>
    <scope>NUCLEOTIDE SEQUENCE [LARGE SCALE GENOMIC DNA]</scope>
    <source>
        <strain evidence="5">nilgiri</strain>
    </source>
</reference>
<feature type="region of interest" description="Disordered" evidence="2">
    <location>
        <begin position="3411"/>
        <end position="3439"/>
    </location>
</feature>
<feature type="region of interest" description="Disordered" evidence="2">
    <location>
        <begin position="490"/>
        <end position="532"/>
    </location>
</feature>
<dbReference type="InterPro" id="IPR000408">
    <property type="entry name" value="Reg_chr_condens"/>
</dbReference>